<comment type="caution">
    <text evidence="2">The sequence shown here is derived from an EMBL/GenBank/DDBJ whole genome shotgun (WGS) entry which is preliminary data.</text>
</comment>
<name>A0AA94LL99_9BACT</name>
<keyword evidence="3" id="KW-1185">Reference proteome</keyword>
<proteinExistence type="predicted"/>
<feature type="region of interest" description="Disordered" evidence="1">
    <location>
        <begin position="9"/>
        <end position="35"/>
    </location>
</feature>
<dbReference type="EMBL" id="FZNZ01000033">
    <property type="protein sequence ID" value="SNS05055.1"/>
    <property type="molecule type" value="Genomic_DNA"/>
</dbReference>
<sequence>MTYFFSQIYTDEQNTQRPTETLSQPISQSVTANLS</sequence>
<reference evidence="2 3" key="1">
    <citation type="submission" date="2017-06" db="EMBL/GenBank/DDBJ databases">
        <authorList>
            <person name="Varghese N."/>
            <person name="Submissions S."/>
        </authorList>
    </citation>
    <scope>NUCLEOTIDE SEQUENCE [LARGE SCALE GENOMIC DNA]</scope>
    <source>
        <strain evidence="2 3">DSM 26989</strain>
    </source>
</reference>
<organism evidence="2 3">
    <name type="scientific">Prevotella jejuni</name>
    <dbReference type="NCBI Taxonomy" id="1177574"/>
    <lineage>
        <taxon>Bacteria</taxon>
        <taxon>Pseudomonadati</taxon>
        <taxon>Bacteroidota</taxon>
        <taxon>Bacteroidia</taxon>
        <taxon>Bacteroidales</taxon>
        <taxon>Prevotellaceae</taxon>
        <taxon>Prevotella</taxon>
    </lineage>
</organism>
<evidence type="ECO:0000256" key="1">
    <source>
        <dbReference type="SAM" id="MobiDB-lite"/>
    </source>
</evidence>
<dbReference type="Proteomes" id="UP000198427">
    <property type="component" value="Unassembled WGS sequence"/>
</dbReference>
<evidence type="ECO:0000313" key="3">
    <source>
        <dbReference type="Proteomes" id="UP000198427"/>
    </source>
</evidence>
<accession>A0AA94LL99</accession>
<protein>
    <submittedName>
        <fullName evidence="2">Uncharacterized protein</fullName>
    </submittedName>
</protein>
<dbReference type="AlphaFoldDB" id="A0AA94LL99"/>
<evidence type="ECO:0000313" key="2">
    <source>
        <dbReference type="EMBL" id="SNS05055.1"/>
    </source>
</evidence>
<gene>
    <name evidence="2" type="ORF">SAMN06265364_1332</name>
</gene>